<name>A0A183TQ34_SCHSO</name>
<dbReference type="OrthoDB" id="6317163at2759"/>
<feature type="region of interest" description="Disordered" evidence="1">
    <location>
        <begin position="59"/>
        <end position="126"/>
    </location>
</feature>
<accession>A0A183TQ34</accession>
<dbReference type="EMBL" id="UYSU01044769">
    <property type="protein sequence ID" value="VDM04968.1"/>
    <property type="molecule type" value="Genomic_DNA"/>
</dbReference>
<sequence length="126" mass="13227">MSSQVREANIITAAKAKRAARKSQAPQTTTANAQALSPCPRCQRIFRARIGLVGDLRAQCTNNPTIPTSKSNSANSPSDSPTITPGINSITPTIKRPHPNIHCLLSPSLPPAPPPIPPPSAMGTFS</sequence>
<dbReference type="Proteomes" id="UP000275846">
    <property type="component" value="Unassembled WGS sequence"/>
</dbReference>
<feature type="compositionally biased region" description="Low complexity" evidence="1">
    <location>
        <begin position="22"/>
        <end position="35"/>
    </location>
</feature>
<gene>
    <name evidence="2" type="ORF">SSLN_LOCUS18582</name>
</gene>
<dbReference type="WBParaSite" id="SSLN_0001927901-mRNA-1">
    <property type="protein sequence ID" value="SSLN_0001927901-mRNA-1"/>
    <property type="gene ID" value="SSLN_0001927901"/>
</dbReference>
<reference evidence="4" key="1">
    <citation type="submission" date="2016-06" db="UniProtKB">
        <authorList>
            <consortium name="WormBaseParasite"/>
        </authorList>
    </citation>
    <scope>IDENTIFICATION</scope>
</reference>
<dbReference type="AlphaFoldDB" id="A0A183TQ34"/>
<evidence type="ECO:0000313" key="4">
    <source>
        <dbReference type="WBParaSite" id="SSLN_0001927901-mRNA-1"/>
    </source>
</evidence>
<feature type="compositionally biased region" description="Low complexity" evidence="1">
    <location>
        <begin position="67"/>
        <end position="82"/>
    </location>
</feature>
<feature type="region of interest" description="Disordered" evidence="1">
    <location>
        <begin position="16"/>
        <end position="38"/>
    </location>
</feature>
<keyword evidence="3" id="KW-1185">Reference proteome</keyword>
<protein>
    <submittedName>
        <fullName evidence="2 4">Uncharacterized protein</fullName>
    </submittedName>
</protein>
<feature type="compositionally biased region" description="Pro residues" evidence="1">
    <location>
        <begin position="108"/>
        <end position="120"/>
    </location>
</feature>
<feature type="compositionally biased region" description="Polar residues" evidence="1">
    <location>
        <begin position="83"/>
        <end position="92"/>
    </location>
</feature>
<evidence type="ECO:0000313" key="2">
    <source>
        <dbReference type="EMBL" id="VDM04968.1"/>
    </source>
</evidence>
<evidence type="ECO:0000313" key="3">
    <source>
        <dbReference type="Proteomes" id="UP000275846"/>
    </source>
</evidence>
<proteinExistence type="predicted"/>
<evidence type="ECO:0000256" key="1">
    <source>
        <dbReference type="SAM" id="MobiDB-lite"/>
    </source>
</evidence>
<organism evidence="4">
    <name type="scientific">Schistocephalus solidus</name>
    <name type="common">Tapeworm</name>
    <dbReference type="NCBI Taxonomy" id="70667"/>
    <lineage>
        <taxon>Eukaryota</taxon>
        <taxon>Metazoa</taxon>
        <taxon>Spiralia</taxon>
        <taxon>Lophotrochozoa</taxon>
        <taxon>Platyhelminthes</taxon>
        <taxon>Cestoda</taxon>
        <taxon>Eucestoda</taxon>
        <taxon>Diphyllobothriidea</taxon>
        <taxon>Diphyllobothriidae</taxon>
        <taxon>Schistocephalus</taxon>
    </lineage>
</organism>
<reference evidence="2 3" key="2">
    <citation type="submission" date="2018-11" db="EMBL/GenBank/DDBJ databases">
        <authorList>
            <consortium name="Pathogen Informatics"/>
        </authorList>
    </citation>
    <scope>NUCLEOTIDE SEQUENCE [LARGE SCALE GENOMIC DNA]</scope>
    <source>
        <strain evidence="2 3">NST_G2</strain>
    </source>
</reference>